<evidence type="ECO:0000256" key="1">
    <source>
        <dbReference type="SAM" id="MobiDB-lite"/>
    </source>
</evidence>
<organism evidence="2 3">
    <name type="scientific">Zingiber officinale</name>
    <name type="common">Ginger</name>
    <name type="synonym">Amomum zingiber</name>
    <dbReference type="NCBI Taxonomy" id="94328"/>
    <lineage>
        <taxon>Eukaryota</taxon>
        <taxon>Viridiplantae</taxon>
        <taxon>Streptophyta</taxon>
        <taxon>Embryophyta</taxon>
        <taxon>Tracheophyta</taxon>
        <taxon>Spermatophyta</taxon>
        <taxon>Magnoliopsida</taxon>
        <taxon>Liliopsida</taxon>
        <taxon>Zingiberales</taxon>
        <taxon>Zingiberaceae</taxon>
        <taxon>Zingiber</taxon>
    </lineage>
</organism>
<gene>
    <name evidence="2" type="ORF">ZIOFF_059016</name>
</gene>
<dbReference type="OrthoDB" id="1909848at2759"/>
<feature type="region of interest" description="Disordered" evidence="1">
    <location>
        <begin position="213"/>
        <end position="234"/>
    </location>
</feature>
<dbReference type="InterPro" id="IPR003832">
    <property type="entry name" value="DUF212"/>
</dbReference>
<accession>A0A8J5KB27</accession>
<dbReference type="Pfam" id="PF02681">
    <property type="entry name" value="DUF212"/>
    <property type="match status" value="1"/>
</dbReference>
<evidence type="ECO:0008006" key="4">
    <source>
        <dbReference type="Google" id="ProtNLM"/>
    </source>
</evidence>
<evidence type="ECO:0000313" key="3">
    <source>
        <dbReference type="Proteomes" id="UP000734854"/>
    </source>
</evidence>
<dbReference type="PANTHER" id="PTHR31446">
    <property type="entry name" value="ACID PHOSPHATASE/VANADIUM-DEPENDENT HALOPEROXIDASE-RELATED PROTEIN"/>
    <property type="match status" value="1"/>
</dbReference>
<feature type="compositionally biased region" description="Basic and acidic residues" evidence="1">
    <location>
        <begin position="213"/>
        <end position="233"/>
    </location>
</feature>
<protein>
    <recommendedName>
        <fullName evidence="4">Acid phosphatase/vanadium-dependent haloperoxidase-related protein</fullName>
    </recommendedName>
</protein>
<keyword evidence="3" id="KW-1185">Reference proteome</keyword>
<dbReference type="EMBL" id="JACMSC010000016">
    <property type="protein sequence ID" value="KAG6482385.1"/>
    <property type="molecule type" value="Genomic_DNA"/>
</dbReference>
<reference evidence="2 3" key="1">
    <citation type="submission" date="2020-08" db="EMBL/GenBank/DDBJ databases">
        <title>Plant Genome Project.</title>
        <authorList>
            <person name="Zhang R.-G."/>
        </authorList>
    </citation>
    <scope>NUCLEOTIDE SEQUENCE [LARGE SCALE GENOMIC DNA]</scope>
    <source>
        <tissue evidence="2">Rhizome</tissue>
    </source>
</reference>
<name>A0A8J5KB27_ZINOF</name>
<dbReference type="Proteomes" id="UP000734854">
    <property type="component" value="Unassembled WGS sequence"/>
</dbReference>
<comment type="caution">
    <text evidence="2">The sequence shown here is derived from an EMBL/GenBank/DDBJ whole genome shotgun (WGS) entry which is preliminary data.</text>
</comment>
<dbReference type="CDD" id="cd01610">
    <property type="entry name" value="PAP2_like"/>
    <property type="match status" value="1"/>
</dbReference>
<evidence type="ECO:0000313" key="2">
    <source>
        <dbReference type="EMBL" id="KAG6482385.1"/>
    </source>
</evidence>
<dbReference type="AlphaFoldDB" id="A0A8J5KB27"/>
<proteinExistence type="predicted"/>
<dbReference type="PANTHER" id="PTHR31446:SF2">
    <property type="entry name" value="ACID PHOSPHATASE_VANADIUM-DEPENDENT HALOPEROXIDASE-RELATED PROTEIN"/>
    <property type="match status" value="1"/>
</dbReference>
<sequence>MNFHWSSSASLLPSPLSSCFRPQKPPAFVPQRQTKMATMPVAVVSSLPLGVDDLVDLARNKVLVAAAVAGTIGQLAKPLTSAIGGKGIDFRAAVRSGGMPSTHSSAVTAVATLLGLERGFSDSIFGMSVVFAALVMYDAQGVRREVGIHAKILNRIQKSHTEDDCGNNKLTSSAINSKEKLPVLSISDKEDAYGSSSDSYSFQRLATTSTESKISKVDTKEPIHTKHYSRSEMNESVGHTEIQVIAGAILGLVVGLATELVL</sequence>